<dbReference type="InterPro" id="IPR042401">
    <property type="entry name" value="SPMAP2-like"/>
</dbReference>
<dbReference type="SMART" id="SM00705">
    <property type="entry name" value="THEG"/>
    <property type="match status" value="5"/>
</dbReference>
<reference evidence="3 4" key="1">
    <citation type="submission" date="2018-04" db="EMBL/GenBank/DDBJ databases">
        <title>The genome of golden apple snail Pomacea canaliculata provides insight into stress tolerance and invasive adaptation.</title>
        <authorList>
            <person name="Liu C."/>
            <person name="Liu B."/>
            <person name="Ren Y."/>
            <person name="Zhang Y."/>
            <person name="Wang H."/>
            <person name="Li S."/>
            <person name="Jiang F."/>
            <person name="Yin L."/>
            <person name="Zhang G."/>
            <person name="Qian W."/>
            <person name="Fan W."/>
        </authorList>
    </citation>
    <scope>NUCLEOTIDE SEQUENCE [LARGE SCALE GENOMIC DNA]</scope>
    <source>
        <strain evidence="3">SZHN2017</strain>
        <tissue evidence="3">Muscle</tissue>
    </source>
</reference>
<evidence type="ECO:0000313" key="3">
    <source>
        <dbReference type="EMBL" id="PVD32573.1"/>
    </source>
</evidence>
<gene>
    <name evidence="3" type="ORF">C0Q70_08015</name>
</gene>
<dbReference type="PANTHER" id="PTHR15901:SF16">
    <property type="entry name" value="TESTICULAR HAPLOID EXPRESSED GENE PROTEIN"/>
    <property type="match status" value="1"/>
</dbReference>
<proteinExistence type="predicted"/>
<dbReference type="GO" id="GO:0007283">
    <property type="term" value="P:spermatogenesis"/>
    <property type="evidence" value="ECO:0007669"/>
    <property type="project" value="TreeGrafter"/>
</dbReference>
<dbReference type="STRING" id="400727.A0A2T7PGM8"/>
<dbReference type="EMBL" id="PZQS01000004">
    <property type="protein sequence ID" value="PVD32573.1"/>
    <property type="molecule type" value="Genomic_DNA"/>
</dbReference>
<dbReference type="Proteomes" id="UP000245119">
    <property type="component" value="Linkage Group LG4"/>
</dbReference>
<feature type="region of interest" description="Disordered" evidence="2">
    <location>
        <begin position="1"/>
        <end position="20"/>
    </location>
</feature>
<dbReference type="AlphaFoldDB" id="A0A2T7PGM8"/>
<keyword evidence="4" id="KW-1185">Reference proteome</keyword>
<sequence>MMTTEQTTQPPVGNGLTGRRLDYLARPKTVSTKLDDRRSVYWITHVPLRPEANGATCFYTTDREDELARPKIVKTGWYPDRSPIWPVSERAKHAVASQRVLELSEPKRISPYYQMPRSPYMSVKKEALYAEPSTRIIAMSAPKTRVNCYDAYDSQWGEYYPLPVAVLTATVTERMEKLAEPRPFHKDFCWPRPVQWDVSEAAKKVMASARVLQLSRPRSRWLLKDDYDPFKVSLAARHAHPTPRIEELSQPLERKVKK</sequence>
<dbReference type="InterPro" id="IPR006623">
    <property type="entry name" value="THEG"/>
</dbReference>
<evidence type="ECO:0000313" key="4">
    <source>
        <dbReference type="Proteomes" id="UP000245119"/>
    </source>
</evidence>
<evidence type="ECO:0008006" key="5">
    <source>
        <dbReference type="Google" id="ProtNLM"/>
    </source>
</evidence>
<evidence type="ECO:0000256" key="1">
    <source>
        <dbReference type="ARBA" id="ARBA00022737"/>
    </source>
</evidence>
<protein>
    <recommendedName>
        <fullName evidence="5">Testicular haploid expressed gene protein-like</fullName>
    </recommendedName>
</protein>
<dbReference type="Pfam" id="PF14912">
    <property type="entry name" value="THEG"/>
    <property type="match status" value="3"/>
</dbReference>
<accession>A0A2T7PGM8</accession>
<keyword evidence="1" id="KW-0677">Repeat</keyword>
<dbReference type="PANTHER" id="PTHR15901">
    <property type="entry name" value="TESTICULAR HAPLOID EXPRESSED GENE PROTEIN"/>
    <property type="match status" value="1"/>
</dbReference>
<name>A0A2T7PGM8_POMCA</name>
<feature type="compositionally biased region" description="Polar residues" evidence="2">
    <location>
        <begin position="1"/>
        <end position="11"/>
    </location>
</feature>
<comment type="caution">
    <text evidence="3">The sequence shown here is derived from an EMBL/GenBank/DDBJ whole genome shotgun (WGS) entry which is preliminary data.</text>
</comment>
<evidence type="ECO:0000256" key="2">
    <source>
        <dbReference type="SAM" id="MobiDB-lite"/>
    </source>
</evidence>
<dbReference type="OrthoDB" id="25466at2759"/>
<organism evidence="3 4">
    <name type="scientific">Pomacea canaliculata</name>
    <name type="common">Golden apple snail</name>
    <dbReference type="NCBI Taxonomy" id="400727"/>
    <lineage>
        <taxon>Eukaryota</taxon>
        <taxon>Metazoa</taxon>
        <taxon>Spiralia</taxon>
        <taxon>Lophotrochozoa</taxon>
        <taxon>Mollusca</taxon>
        <taxon>Gastropoda</taxon>
        <taxon>Caenogastropoda</taxon>
        <taxon>Architaenioglossa</taxon>
        <taxon>Ampullarioidea</taxon>
        <taxon>Ampullariidae</taxon>
        <taxon>Pomacea</taxon>
    </lineage>
</organism>